<keyword evidence="2 5" id="KW-0812">Transmembrane</keyword>
<keyword evidence="4 5" id="KW-0472">Membrane</keyword>
<feature type="transmembrane region" description="Helical" evidence="5">
    <location>
        <begin position="226"/>
        <end position="245"/>
    </location>
</feature>
<accession>A0ABY4FX10</accession>
<feature type="transmembrane region" description="Helical" evidence="5">
    <location>
        <begin position="367"/>
        <end position="388"/>
    </location>
</feature>
<feature type="transmembrane region" description="Helical" evidence="5">
    <location>
        <begin position="89"/>
        <end position="110"/>
    </location>
</feature>
<feature type="transmembrane region" description="Helical" evidence="5">
    <location>
        <begin position="149"/>
        <end position="169"/>
    </location>
</feature>
<keyword evidence="8" id="KW-1185">Reference proteome</keyword>
<feature type="transmembrane region" description="Helical" evidence="5">
    <location>
        <begin position="296"/>
        <end position="314"/>
    </location>
</feature>
<organism evidence="7 8">
    <name type="scientific">Leucobacter rhizosphaerae</name>
    <dbReference type="NCBI Taxonomy" id="2932245"/>
    <lineage>
        <taxon>Bacteria</taxon>
        <taxon>Bacillati</taxon>
        <taxon>Actinomycetota</taxon>
        <taxon>Actinomycetes</taxon>
        <taxon>Micrococcales</taxon>
        <taxon>Microbacteriaceae</taxon>
        <taxon>Leucobacter</taxon>
    </lineage>
</organism>
<evidence type="ECO:0000256" key="4">
    <source>
        <dbReference type="ARBA" id="ARBA00023136"/>
    </source>
</evidence>
<dbReference type="InterPro" id="IPR011701">
    <property type="entry name" value="MFS"/>
</dbReference>
<gene>
    <name evidence="7" type="ORF">MUN76_02350</name>
</gene>
<keyword evidence="3 5" id="KW-1133">Transmembrane helix</keyword>
<dbReference type="EMBL" id="CP095043">
    <property type="protein sequence ID" value="UOQ60845.1"/>
    <property type="molecule type" value="Genomic_DNA"/>
</dbReference>
<evidence type="ECO:0000313" key="8">
    <source>
        <dbReference type="Proteomes" id="UP000831775"/>
    </source>
</evidence>
<name>A0ABY4FX10_9MICO</name>
<feature type="transmembrane region" description="Helical" evidence="5">
    <location>
        <begin position="320"/>
        <end position="346"/>
    </location>
</feature>
<reference evidence="7 8" key="1">
    <citation type="submission" date="2022-04" db="EMBL/GenBank/DDBJ databases">
        <title>Leucobacter sp. isolated from rhizosphere of onion.</title>
        <authorList>
            <person name="Won M."/>
            <person name="Lee C.-M."/>
            <person name="Woen H.-Y."/>
            <person name="Kwon S.-W."/>
        </authorList>
    </citation>
    <scope>NUCLEOTIDE SEQUENCE [LARGE SCALE GENOMIC DNA]</scope>
    <source>
        <strain evidence="7 8">H25R-14</strain>
    </source>
</reference>
<evidence type="ECO:0000256" key="1">
    <source>
        <dbReference type="ARBA" id="ARBA00004651"/>
    </source>
</evidence>
<dbReference type="PROSITE" id="PS50850">
    <property type="entry name" value="MFS"/>
    <property type="match status" value="1"/>
</dbReference>
<evidence type="ECO:0000313" key="7">
    <source>
        <dbReference type="EMBL" id="UOQ60845.1"/>
    </source>
</evidence>
<dbReference type="InterPro" id="IPR036259">
    <property type="entry name" value="MFS_trans_sf"/>
</dbReference>
<comment type="subcellular location">
    <subcellularLocation>
        <location evidence="1">Cell membrane</location>
        <topology evidence="1">Multi-pass membrane protein</topology>
    </subcellularLocation>
</comment>
<dbReference type="RefSeq" id="WP_244686806.1">
    <property type="nucleotide sequence ID" value="NZ_CP095043.1"/>
</dbReference>
<feature type="domain" description="Major facilitator superfamily (MFS) profile" evidence="6">
    <location>
        <begin position="18"/>
        <end position="419"/>
    </location>
</feature>
<dbReference type="Pfam" id="PF07690">
    <property type="entry name" value="MFS_1"/>
    <property type="match status" value="1"/>
</dbReference>
<dbReference type="Gene3D" id="1.20.1250.20">
    <property type="entry name" value="MFS general substrate transporter like domains"/>
    <property type="match status" value="1"/>
</dbReference>
<feature type="transmembrane region" description="Helical" evidence="5">
    <location>
        <begin position="394"/>
        <end position="412"/>
    </location>
</feature>
<evidence type="ECO:0000256" key="3">
    <source>
        <dbReference type="ARBA" id="ARBA00022989"/>
    </source>
</evidence>
<dbReference type="SUPFAM" id="SSF103473">
    <property type="entry name" value="MFS general substrate transporter"/>
    <property type="match status" value="1"/>
</dbReference>
<proteinExistence type="predicted"/>
<feature type="transmembrane region" description="Helical" evidence="5">
    <location>
        <begin position="52"/>
        <end position="77"/>
    </location>
</feature>
<dbReference type="Proteomes" id="UP000831775">
    <property type="component" value="Chromosome"/>
</dbReference>
<evidence type="ECO:0000256" key="5">
    <source>
        <dbReference type="SAM" id="Phobius"/>
    </source>
</evidence>
<dbReference type="InterPro" id="IPR020846">
    <property type="entry name" value="MFS_dom"/>
</dbReference>
<evidence type="ECO:0000256" key="2">
    <source>
        <dbReference type="ARBA" id="ARBA00022692"/>
    </source>
</evidence>
<feature type="transmembrane region" description="Helical" evidence="5">
    <location>
        <begin position="265"/>
        <end position="284"/>
    </location>
</feature>
<evidence type="ECO:0000259" key="6">
    <source>
        <dbReference type="PROSITE" id="PS50850"/>
    </source>
</evidence>
<protein>
    <submittedName>
        <fullName evidence="7">MFS transporter</fullName>
    </submittedName>
</protein>
<feature type="transmembrane region" description="Helical" evidence="5">
    <location>
        <begin position="116"/>
        <end position="137"/>
    </location>
</feature>
<feature type="transmembrane region" description="Helical" evidence="5">
    <location>
        <begin position="12"/>
        <end position="32"/>
    </location>
</feature>
<feature type="transmembrane region" description="Helical" evidence="5">
    <location>
        <begin position="175"/>
        <end position="196"/>
    </location>
</feature>
<sequence length="419" mass="42096">MTGPMSTAGERASFRVAFFVNLAKLTLLAALTPPVAVGIAARATDIASGLEVAGIVAVTMSTGSICAIIGALLVGRIADIGSASAFRRWTLVLAATVVGTLGLVIAVTGVSPGALLVGWGIAQGGYSGAMAVLRALLATALPRHRSRGAVIMILGAYVGLALPLGVLLVAPELVWQTTFVLSLVSCAVPAMFLFFAPQRAGSGAQLGASPISESAVSAPVRRVHPALLLASQLCVSAVAAAYLAAHALELAARSEDGDAVPVQMAVGLLIAAIAGLVCATAALYARPRFVSHARGCILVSSLVLMVSLGLRGFAEAVAVVGVSAFVSGFAIGILNSVLLAAALEAAPPGRDGRFIGAFSASGAAGQFVGPLLGLGVVFAATALVPGLFTDNPYRTLMLVLAAVALVPGVLWIRRGPREP</sequence>